<dbReference type="InterPro" id="IPR051169">
    <property type="entry name" value="NADH-Q_oxidoreductase"/>
</dbReference>
<evidence type="ECO:0000313" key="7">
    <source>
        <dbReference type="EMBL" id="KAK3332967.1"/>
    </source>
</evidence>
<keyword evidence="8" id="KW-1185">Reference proteome</keyword>
<evidence type="ECO:0000256" key="5">
    <source>
        <dbReference type="ARBA" id="ARBA00023002"/>
    </source>
</evidence>
<sequence length="411" mass="43560">MSSKLVIIGAGFAGVWSALSAKRLINLKRKDGESKDIEVIVIAPEPSLVLKPRLYEANASSMFHPVGPLFKDAGITFIQGNAEAIDTDGHTIEVHTPSGNCLSVTYDRLILAAGSTVVRPPVVSGLQRYAFDIDSLASATKLESHLRTLLATLPSTPARNTIVVCGAGFTGIELAAELPGRFPNTRIVIVDIADEIGPELGKRPRPAIAKALNRLGVEVKLGSAVTSIDAGGVCLGLGERIDAMTVVWTAGVRATPLTRHIPGPKDSLSRLHVDQDLRVPPSRHVFATGDAARALTDTEGHYTLMSCQHAIELGRVSGYNAAADLLNEPTVPYSQPTYVCCLDLGAAGAVIGKGWERKVLLSGGLAKKVKAYINQKLIYPPLNADEAIAAAGPVVAWTWIGHLIGFVWALL</sequence>
<gene>
    <name evidence="7" type="ORF">B0T19DRAFT_114059</name>
</gene>
<proteinExistence type="inferred from homology"/>
<protein>
    <recommendedName>
        <fullName evidence="6">FAD/NAD(P)-binding domain-containing protein</fullName>
    </recommendedName>
</protein>
<dbReference type="InterPro" id="IPR036188">
    <property type="entry name" value="FAD/NAD-bd_sf"/>
</dbReference>
<reference evidence="7" key="1">
    <citation type="journal article" date="2023" name="Mol. Phylogenet. Evol.">
        <title>Genome-scale phylogeny and comparative genomics of the fungal order Sordariales.</title>
        <authorList>
            <person name="Hensen N."/>
            <person name="Bonometti L."/>
            <person name="Westerberg I."/>
            <person name="Brannstrom I.O."/>
            <person name="Guillou S."/>
            <person name="Cros-Aarteil S."/>
            <person name="Calhoun S."/>
            <person name="Haridas S."/>
            <person name="Kuo A."/>
            <person name="Mondo S."/>
            <person name="Pangilinan J."/>
            <person name="Riley R."/>
            <person name="LaButti K."/>
            <person name="Andreopoulos B."/>
            <person name="Lipzen A."/>
            <person name="Chen C."/>
            <person name="Yan M."/>
            <person name="Daum C."/>
            <person name="Ng V."/>
            <person name="Clum A."/>
            <person name="Steindorff A."/>
            <person name="Ohm R.A."/>
            <person name="Martin F."/>
            <person name="Silar P."/>
            <person name="Natvig D.O."/>
            <person name="Lalanne C."/>
            <person name="Gautier V."/>
            <person name="Ament-Velasquez S.L."/>
            <person name="Kruys A."/>
            <person name="Hutchinson M.I."/>
            <person name="Powell A.J."/>
            <person name="Barry K."/>
            <person name="Miller A.N."/>
            <person name="Grigoriev I.V."/>
            <person name="Debuchy R."/>
            <person name="Gladieux P."/>
            <person name="Hiltunen Thoren M."/>
            <person name="Johannesson H."/>
        </authorList>
    </citation>
    <scope>NUCLEOTIDE SEQUENCE</scope>
    <source>
        <strain evidence="7">SMH4131-1</strain>
    </source>
</reference>
<accession>A0AAE0IXY4</accession>
<comment type="cofactor">
    <cofactor evidence="1">
        <name>FAD</name>
        <dbReference type="ChEBI" id="CHEBI:57692"/>
    </cofactor>
</comment>
<keyword evidence="5" id="KW-0560">Oxidoreductase</keyword>
<dbReference type="EMBL" id="JAUEPO010000002">
    <property type="protein sequence ID" value="KAK3332967.1"/>
    <property type="molecule type" value="Genomic_DNA"/>
</dbReference>
<evidence type="ECO:0000256" key="4">
    <source>
        <dbReference type="ARBA" id="ARBA00022827"/>
    </source>
</evidence>
<name>A0AAE0IXY4_9PEZI</name>
<dbReference type="Gene3D" id="3.50.50.100">
    <property type="match status" value="1"/>
</dbReference>
<dbReference type="GO" id="GO:0003955">
    <property type="term" value="F:NAD(P)H dehydrogenase (quinone) activity"/>
    <property type="evidence" value="ECO:0007669"/>
    <property type="project" value="TreeGrafter"/>
</dbReference>
<dbReference type="Pfam" id="PF07992">
    <property type="entry name" value="Pyr_redox_2"/>
    <property type="match status" value="1"/>
</dbReference>
<dbReference type="SUPFAM" id="SSF51905">
    <property type="entry name" value="FAD/NAD(P)-binding domain"/>
    <property type="match status" value="1"/>
</dbReference>
<dbReference type="PANTHER" id="PTHR42913:SF3">
    <property type="entry name" value="64 KDA MITOCHONDRIAL NADH DEHYDROGENASE (EUROFUNG)"/>
    <property type="match status" value="1"/>
</dbReference>
<evidence type="ECO:0000259" key="6">
    <source>
        <dbReference type="Pfam" id="PF07992"/>
    </source>
</evidence>
<dbReference type="PANTHER" id="PTHR42913">
    <property type="entry name" value="APOPTOSIS-INDUCING FACTOR 1"/>
    <property type="match status" value="1"/>
</dbReference>
<comment type="similarity">
    <text evidence="2">Belongs to the NADH dehydrogenase family.</text>
</comment>
<dbReference type="PRINTS" id="PR00411">
    <property type="entry name" value="PNDRDTASEI"/>
</dbReference>
<feature type="domain" description="FAD/NAD(P)-binding" evidence="6">
    <location>
        <begin position="4"/>
        <end position="312"/>
    </location>
</feature>
<evidence type="ECO:0000256" key="1">
    <source>
        <dbReference type="ARBA" id="ARBA00001974"/>
    </source>
</evidence>
<dbReference type="PRINTS" id="PR00368">
    <property type="entry name" value="FADPNR"/>
</dbReference>
<organism evidence="7 8">
    <name type="scientific">Cercophora scortea</name>
    <dbReference type="NCBI Taxonomy" id="314031"/>
    <lineage>
        <taxon>Eukaryota</taxon>
        <taxon>Fungi</taxon>
        <taxon>Dikarya</taxon>
        <taxon>Ascomycota</taxon>
        <taxon>Pezizomycotina</taxon>
        <taxon>Sordariomycetes</taxon>
        <taxon>Sordariomycetidae</taxon>
        <taxon>Sordariales</taxon>
        <taxon>Lasiosphaeriaceae</taxon>
        <taxon>Cercophora</taxon>
    </lineage>
</organism>
<keyword evidence="4" id="KW-0274">FAD</keyword>
<reference evidence="7" key="2">
    <citation type="submission" date="2023-06" db="EMBL/GenBank/DDBJ databases">
        <authorList>
            <consortium name="Lawrence Berkeley National Laboratory"/>
            <person name="Haridas S."/>
            <person name="Hensen N."/>
            <person name="Bonometti L."/>
            <person name="Westerberg I."/>
            <person name="Brannstrom I.O."/>
            <person name="Guillou S."/>
            <person name="Cros-Aarteil S."/>
            <person name="Calhoun S."/>
            <person name="Kuo A."/>
            <person name="Mondo S."/>
            <person name="Pangilinan J."/>
            <person name="Riley R."/>
            <person name="Labutti K."/>
            <person name="Andreopoulos B."/>
            <person name="Lipzen A."/>
            <person name="Chen C."/>
            <person name="Yanf M."/>
            <person name="Daum C."/>
            <person name="Ng V."/>
            <person name="Clum A."/>
            <person name="Steindorff A."/>
            <person name="Ohm R."/>
            <person name="Martin F."/>
            <person name="Silar P."/>
            <person name="Natvig D."/>
            <person name="Lalanne C."/>
            <person name="Gautier V."/>
            <person name="Ament-Velasquez S.L."/>
            <person name="Kruys A."/>
            <person name="Hutchinson M.I."/>
            <person name="Powell A.J."/>
            <person name="Barry K."/>
            <person name="Miller A.N."/>
            <person name="Grigoriev I.V."/>
            <person name="Debuchy R."/>
            <person name="Gladieux P."/>
            <person name="Thoren M.H."/>
            <person name="Johannesson H."/>
        </authorList>
    </citation>
    <scope>NUCLEOTIDE SEQUENCE</scope>
    <source>
        <strain evidence="7">SMH4131-1</strain>
    </source>
</reference>
<evidence type="ECO:0000256" key="2">
    <source>
        <dbReference type="ARBA" id="ARBA00005272"/>
    </source>
</evidence>
<comment type="caution">
    <text evidence="7">The sequence shown here is derived from an EMBL/GenBank/DDBJ whole genome shotgun (WGS) entry which is preliminary data.</text>
</comment>
<keyword evidence="3" id="KW-0285">Flavoprotein</keyword>
<evidence type="ECO:0000256" key="3">
    <source>
        <dbReference type="ARBA" id="ARBA00022630"/>
    </source>
</evidence>
<evidence type="ECO:0000313" key="8">
    <source>
        <dbReference type="Proteomes" id="UP001286456"/>
    </source>
</evidence>
<dbReference type="InterPro" id="IPR023753">
    <property type="entry name" value="FAD/NAD-binding_dom"/>
</dbReference>
<dbReference type="AlphaFoldDB" id="A0AAE0IXY4"/>
<dbReference type="GO" id="GO:0019646">
    <property type="term" value="P:aerobic electron transport chain"/>
    <property type="evidence" value="ECO:0007669"/>
    <property type="project" value="TreeGrafter"/>
</dbReference>
<dbReference type="Proteomes" id="UP001286456">
    <property type="component" value="Unassembled WGS sequence"/>
</dbReference>